<comment type="caution">
    <text evidence="2">The sequence shown here is derived from an EMBL/GenBank/DDBJ whole genome shotgun (WGS) entry which is preliminary data.</text>
</comment>
<dbReference type="AlphaFoldDB" id="A0A7J8LDH4"/>
<dbReference type="PANTHER" id="PTHR31704:SF37">
    <property type="entry name" value="HEAT SHOCK PROTEIN"/>
    <property type="match status" value="1"/>
</dbReference>
<organism evidence="2 3">
    <name type="scientific">Gossypium lobatum</name>
    <dbReference type="NCBI Taxonomy" id="34289"/>
    <lineage>
        <taxon>Eukaryota</taxon>
        <taxon>Viridiplantae</taxon>
        <taxon>Streptophyta</taxon>
        <taxon>Embryophyta</taxon>
        <taxon>Tracheophyta</taxon>
        <taxon>Spermatophyta</taxon>
        <taxon>Magnoliopsida</taxon>
        <taxon>eudicotyledons</taxon>
        <taxon>Gunneridae</taxon>
        <taxon>Pentapetalae</taxon>
        <taxon>rosids</taxon>
        <taxon>malvids</taxon>
        <taxon>Malvales</taxon>
        <taxon>Malvaceae</taxon>
        <taxon>Malvoideae</taxon>
        <taxon>Gossypium</taxon>
    </lineage>
</organism>
<reference evidence="2 3" key="1">
    <citation type="journal article" date="2019" name="Genome Biol. Evol.">
        <title>Insights into the evolution of the New World diploid cottons (Gossypium, subgenus Houzingenia) based on genome sequencing.</title>
        <authorList>
            <person name="Grover C.E."/>
            <person name="Arick M.A. 2nd"/>
            <person name="Thrash A."/>
            <person name="Conover J.L."/>
            <person name="Sanders W.S."/>
            <person name="Peterson D.G."/>
            <person name="Frelichowski J.E."/>
            <person name="Scheffler J.A."/>
            <person name="Scheffler B.E."/>
            <person name="Wendel J.F."/>
        </authorList>
    </citation>
    <scope>NUCLEOTIDE SEQUENCE [LARGE SCALE GENOMIC DNA]</scope>
    <source>
        <strain evidence="2">157</strain>
        <tissue evidence="2">Leaf</tissue>
    </source>
</reference>
<sequence length="82" mass="9799">MKSTSNVEVSSEKVKEMWDNRLTEILCNLCIEEIVKGNRPSTHFTKEGWLKIMTNFENETDKTYSKRQFKNRWDALKKERKA</sequence>
<dbReference type="EMBL" id="JABEZX010000002">
    <property type="protein sequence ID" value="MBA0550471.1"/>
    <property type="molecule type" value="Genomic_DNA"/>
</dbReference>
<dbReference type="Proteomes" id="UP000593572">
    <property type="component" value="Unassembled WGS sequence"/>
</dbReference>
<proteinExistence type="predicted"/>
<name>A0A7J8LDH4_9ROSI</name>
<keyword evidence="3" id="KW-1185">Reference proteome</keyword>
<gene>
    <name evidence="2" type="ORF">Golob_021416</name>
</gene>
<feature type="domain" description="Myb/SANT-like" evidence="1">
    <location>
        <begin position="18"/>
        <end position="81"/>
    </location>
</feature>
<evidence type="ECO:0000313" key="3">
    <source>
        <dbReference type="Proteomes" id="UP000593572"/>
    </source>
</evidence>
<protein>
    <recommendedName>
        <fullName evidence="1">Myb/SANT-like domain-containing protein</fullName>
    </recommendedName>
</protein>
<evidence type="ECO:0000259" key="1">
    <source>
        <dbReference type="Pfam" id="PF12776"/>
    </source>
</evidence>
<dbReference type="InterPro" id="IPR024752">
    <property type="entry name" value="Myb/SANT-like_dom"/>
</dbReference>
<dbReference type="Pfam" id="PF12776">
    <property type="entry name" value="Myb_DNA-bind_3"/>
    <property type="match status" value="1"/>
</dbReference>
<accession>A0A7J8LDH4</accession>
<dbReference type="PANTHER" id="PTHR31704">
    <property type="entry name" value="MYB/SANT-LIKE DNA-BINDING DOMAIN PROTEIN-RELATED"/>
    <property type="match status" value="1"/>
</dbReference>
<evidence type="ECO:0000313" key="2">
    <source>
        <dbReference type="EMBL" id="MBA0550471.1"/>
    </source>
</evidence>